<dbReference type="InterPro" id="IPR036397">
    <property type="entry name" value="RNaseH_sf"/>
</dbReference>
<dbReference type="GO" id="GO:0031297">
    <property type="term" value="P:replication fork processing"/>
    <property type="evidence" value="ECO:0007669"/>
    <property type="project" value="TreeGrafter"/>
</dbReference>
<organism evidence="2 3">
    <name type="scientific">Heterorhabditis bacteriophora</name>
    <name type="common">Entomopathogenic nematode worm</name>
    <dbReference type="NCBI Taxonomy" id="37862"/>
    <lineage>
        <taxon>Eukaryota</taxon>
        <taxon>Metazoa</taxon>
        <taxon>Ecdysozoa</taxon>
        <taxon>Nematoda</taxon>
        <taxon>Chromadorea</taxon>
        <taxon>Rhabditida</taxon>
        <taxon>Rhabditina</taxon>
        <taxon>Rhabditomorpha</taxon>
        <taxon>Strongyloidea</taxon>
        <taxon>Heterorhabditidae</taxon>
        <taxon>Heterorhabditis</taxon>
    </lineage>
</organism>
<dbReference type="GO" id="GO:0005634">
    <property type="term" value="C:nucleus"/>
    <property type="evidence" value="ECO:0007669"/>
    <property type="project" value="TreeGrafter"/>
</dbReference>
<dbReference type="GO" id="GO:0006811">
    <property type="term" value="P:monoatomic ion transport"/>
    <property type="evidence" value="ECO:0007669"/>
    <property type="project" value="InterPro"/>
</dbReference>
<dbReference type="SUPFAM" id="SSF90112">
    <property type="entry name" value="Neurotransmitter-gated ion-channel transmembrane pore"/>
    <property type="match status" value="1"/>
</dbReference>
<dbReference type="GO" id="GO:0042800">
    <property type="term" value="F:histone H3K4 methyltransferase activity"/>
    <property type="evidence" value="ECO:0007669"/>
    <property type="project" value="TreeGrafter"/>
</dbReference>
<dbReference type="GO" id="GO:0016020">
    <property type="term" value="C:membrane"/>
    <property type="evidence" value="ECO:0007669"/>
    <property type="project" value="InterPro"/>
</dbReference>
<reference evidence="3" key="1">
    <citation type="submission" date="2016-11" db="UniProtKB">
        <authorList>
            <consortium name="WormBaseParasite"/>
        </authorList>
    </citation>
    <scope>IDENTIFICATION</scope>
</reference>
<dbReference type="InterPro" id="IPR052709">
    <property type="entry name" value="Transposase-MT_Hybrid"/>
</dbReference>
<sequence>MGKIRKLGKWVPHELSENSIGHRLNICISLLARQRKKNFLWKIVTGDEQWIMYDNPRHTHSWIEPGQPTTSTAKPILMCIWWDMKGVLLYELLQPGETVTVERYGRQLIDLFNAVEQKRPFSGQGSRKIILLHGNARPHVALSTQQTILNLGWEVLPYARFLDTILKKLTKTYCNHLIYIYIYISYIENMPRYNYFMALSLFLSRTKQSTGSVNIGLIRCPVNNQDESWYNINGENGCSNGFNYNQQYFPRESNEIDMGARVDAIAAKAFPAVFAAFNVFYWWYYLSRERH</sequence>
<dbReference type="Pfam" id="PF01359">
    <property type="entry name" value="Transposase_1"/>
    <property type="match status" value="1"/>
</dbReference>
<name>A0A1I7WWR0_HETBA</name>
<evidence type="ECO:0000256" key="1">
    <source>
        <dbReference type="SAM" id="Phobius"/>
    </source>
</evidence>
<feature type="transmembrane region" description="Helical" evidence="1">
    <location>
        <begin position="265"/>
        <end position="285"/>
    </location>
</feature>
<dbReference type="InterPro" id="IPR036719">
    <property type="entry name" value="Neuro-gated_channel_TM_sf"/>
</dbReference>
<keyword evidence="1" id="KW-1133">Transmembrane helix</keyword>
<dbReference type="GO" id="GO:0000014">
    <property type="term" value="F:single-stranded DNA endodeoxyribonuclease activity"/>
    <property type="evidence" value="ECO:0007669"/>
    <property type="project" value="TreeGrafter"/>
</dbReference>
<dbReference type="PANTHER" id="PTHR46060">
    <property type="entry name" value="MARINER MOS1 TRANSPOSASE-LIKE PROTEIN"/>
    <property type="match status" value="1"/>
</dbReference>
<dbReference type="GO" id="GO:0044774">
    <property type="term" value="P:mitotic DNA integrity checkpoint signaling"/>
    <property type="evidence" value="ECO:0007669"/>
    <property type="project" value="TreeGrafter"/>
</dbReference>
<evidence type="ECO:0000313" key="2">
    <source>
        <dbReference type="Proteomes" id="UP000095283"/>
    </source>
</evidence>
<dbReference type="GO" id="GO:0035861">
    <property type="term" value="C:site of double-strand break"/>
    <property type="evidence" value="ECO:0007669"/>
    <property type="project" value="TreeGrafter"/>
</dbReference>
<keyword evidence="2" id="KW-1185">Reference proteome</keyword>
<dbReference type="GO" id="GO:0000793">
    <property type="term" value="C:condensed chromosome"/>
    <property type="evidence" value="ECO:0007669"/>
    <property type="project" value="TreeGrafter"/>
</dbReference>
<dbReference type="AlphaFoldDB" id="A0A1I7WWR0"/>
<dbReference type="GO" id="GO:0006303">
    <property type="term" value="P:double-strand break repair via nonhomologous end joining"/>
    <property type="evidence" value="ECO:0007669"/>
    <property type="project" value="TreeGrafter"/>
</dbReference>
<dbReference type="WBParaSite" id="Hba_09596">
    <property type="protein sequence ID" value="Hba_09596"/>
    <property type="gene ID" value="Hba_09596"/>
</dbReference>
<dbReference type="Gene3D" id="3.30.420.10">
    <property type="entry name" value="Ribonuclease H-like superfamily/Ribonuclease H"/>
    <property type="match status" value="1"/>
</dbReference>
<keyword evidence="1" id="KW-0812">Transmembrane</keyword>
<accession>A0A1I7WWR0</accession>
<dbReference type="GO" id="GO:0003697">
    <property type="term" value="F:single-stranded DNA binding"/>
    <property type="evidence" value="ECO:0007669"/>
    <property type="project" value="TreeGrafter"/>
</dbReference>
<dbReference type="GO" id="GO:0000729">
    <property type="term" value="P:DNA double-strand break processing"/>
    <property type="evidence" value="ECO:0007669"/>
    <property type="project" value="TreeGrafter"/>
</dbReference>
<dbReference type="GO" id="GO:0003690">
    <property type="term" value="F:double-stranded DNA binding"/>
    <property type="evidence" value="ECO:0007669"/>
    <property type="project" value="TreeGrafter"/>
</dbReference>
<dbReference type="InterPro" id="IPR001888">
    <property type="entry name" value="Transposase_1"/>
</dbReference>
<dbReference type="GO" id="GO:0015074">
    <property type="term" value="P:DNA integration"/>
    <property type="evidence" value="ECO:0007669"/>
    <property type="project" value="TreeGrafter"/>
</dbReference>
<dbReference type="Proteomes" id="UP000095283">
    <property type="component" value="Unplaced"/>
</dbReference>
<protein>
    <submittedName>
        <fullName evidence="3">Mariner Mos1 transposase</fullName>
    </submittedName>
</protein>
<proteinExistence type="predicted"/>
<evidence type="ECO:0000313" key="3">
    <source>
        <dbReference type="WBParaSite" id="Hba_09596"/>
    </source>
</evidence>
<keyword evidence="1" id="KW-0472">Membrane</keyword>
<dbReference type="GO" id="GO:0046975">
    <property type="term" value="F:histone H3K36 methyltransferase activity"/>
    <property type="evidence" value="ECO:0007669"/>
    <property type="project" value="TreeGrafter"/>
</dbReference>
<dbReference type="PANTHER" id="PTHR46060:SF2">
    <property type="entry name" value="HISTONE-LYSINE N-METHYLTRANSFERASE SETMAR"/>
    <property type="match status" value="1"/>
</dbReference>
<dbReference type="GO" id="GO:0044547">
    <property type="term" value="F:DNA topoisomerase binding"/>
    <property type="evidence" value="ECO:0007669"/>
    <property type="project" value="TreeGrafter"/>
</dbReference>